<dbReference type="InterPro" id="IPR016166">
    <property type="entry name" value="FAD-bd_PCMH"/>
</dbReference>
<reference evidence="5" key="1">
    <citation type="submission" date="2020-02" db="EMBL/GenBank/DDBJ databases">
        <authorList>
            <person name="Meier V. D."/>
        </authorList>
    </citation>
    <scope>NUCLEOTIDE SEQUENCE</scope>
    <source>
        <strain evidence="5">AVDCRST_MAG41</strain>
    </source>
</reference>
<name>A0A6J4JYD1_9ACTN</name>
<dbReference type="PANTHER" id="PTHR42659">
    <property type="entry name" value="XANTHINE DEHYDROGENASE SUBUNIT C-RELATED"/>
    <property type="match status" value="1"/>
</dbReference>
<proteinExistence type="predicted"/>
<feature type="domain" description="FAD-binding PCMH-type" evidence="4">
    <location>
        <begin position="1"/>
        <end position="95"/>
    </location>
</feature>
<gene>
    <name evidence="5" type="ORF">AVDCRST_MAG41-4336</name>
</gene>
<dbReference type="SUPFAM" id="SSF56176">
    <property type="entry name" value="FAD-binding/transporter-associated domain-like"/>
    <property type="match status" value="1"/>
</dbReference>
<protein>
    <submittedName>
        <fullName evidence="5">Xanthine dehydrogenase, FAD binding subunit</fullName>
        <ecNumber evidence="5">1.17.1.4</ecNumber>
    </submittedName>
</protein>
<dbReference type="Pfam" id="PF00941">
    <property type="entry name" value="FAD_binding_5"/>
    <property type="match status" value="1"/>
</dbReference>
<dbReference type="SUPFAM" id="SSF55447">
    <property type="entry name" value="CO dehydrogenase flavoprotein C-terminal domain-like"/>
    <property type="match status" value="1"/>
</dbReference>
<dbReference type="InterPro" id="IPR002346">
    <property type="entry name" value="Mopterin_DH_FAD-bd"/>
</dbReference>
<organism evidence="5">
    <name type="scientific">uncultured Mycobacteriales bacterium</name>
    <dbReference type="NCBI Taxonomy" id="581187"/>
    <lineage>
        <taxon>Bacteria</taxon>
        <taxon>Bacillati</taxon>
        <taxon>Actinomycetota</taxon>
        <taxon>Actinomycetes</taxon>
        <taxon>Mycobacteriales</taxon>
        <taxon>environmental samples</taxon>
    </lineage>
</organism>
<dbReference type="EMBL" id="CADCTP010000416">
    <property type="protein sequence ID" value="CAA9290824.1"/>
    <property type="molecule type" value="Genomic_DNA"/>
</dbReference>
<sequence length="210" mass="21447">QDPAVAAAAPGLARAAASLGSPLVRAEATLGGNIVSALPYRNLLPVLLALDARLLLESAGGRREVPFDGFVTAPGRTRLGPGEVLTAVTVPALPGFQDYVKIGRRNAQYVATVSAAVVVDTAARRVRLAFGNAAPVPFRSDEVDRAATAAVDWATGAVRAAGVAEVVELVRRAVDPPADEVASAAYRRHALGVLAGRLLERAGAGGSDDA</sequence>
<keyword evidence="3 5" id="KW-0560">Oxidoreductase</keyword>
<accession>A0A6J4JYD1</accession>
<dbReference type="InterPro" id="IPR036683">
    <property type="entry name" value="CO_DH_flav_C_dom_sf"/>
</dbReference>
<dbReference type="PROSITE" id="PS51387">
    <property type="entry name" value="FAD_PCMH"/>
    <property type="match status" value="1"/>
</dbReference>
<dbReference type="Gene3D" id="3.30.465.10">
    <property type="match status" value="1"/>
</dbReference>
<keyword evidence="1" id="KW-0285">Flavoprotein</keyword>
<dbReference type="InterPro" id="IPR005107">
    <property type="entry name" value="CO_DH_flav_C"/>
</dbReference>
<dbReference type="GO" id="GO:0071949">
    <property type="term" value="F:FAD binding"/>
    <property type="evidence" value="ECO:0007669"/>
    <property type="project" value="InterPro"/>
</dbReference>
<dbReference type="PANTHER" id="PTHR42659:SF2">
    <property type="entry name" value="XANTHINE DEHYDROGENASE SUBUNIT C-RELATED"/>
    <property type="match status" value="1"/>
</dbReference>
<evidence type="ECO:0000259" key="4">
    <source>
        <dbReference type="PROSITE" id="PS51387"/>
    </source>
</evidence>
<dbReference type="GO" id="GO:0004854">
    <property type="term" value="F:xanthine dehydrogenase activity"/>
    <property type="evidence" value="ECO:0007669"/>
    <property type="project" value="UniProtKB-EC"/>
</dbReference>
<dbReference type="InterPro" id="IPR051312">
    <property type="entry name" value="Diverse_Substr_Oxidored"/>
</dbReference>
<dbReference type="SMART" id="SM01092">
    <property type="entry name" value="CO_deh_flav_C"/>
    <property type="match status" value="1"/>
</dbReference>
<dbReference type="Gene3D" id="3.30.390.50">
    <property type="entry name" value="CO dehydrogenase flavoprotein, C-terminal domain"/>
    <property type="match status" value="1"/>
</dbReference>
<evidence type="ECO:0000256" key="3">
    <source>
        <dbReference type="ARBA" id="ARBA00023002"/>
    </source>
</evidence>
<dbReference type="InterPro" id="IPR036318">
    <property type="entry name" value="FAD-bd_PCMH-like_sf"/>
</dbReference>
<evidence type="ECO:0000313" key="5">
    <source>
        <dbReference type="EMBL" id="CAA9290824.1"/>
    </source>
</evidence>
<dbReference type="InterPro" id="IPR016169">
    <property type="entry name" value="FAD-bd_PCMH_sub2"/>
</dbReference>
<dbReference type="Pfam" id="PF03450">
    <property type="entry name" value="CO_deh_flav_C"/>
    <property type="match status" value="1"/>
</dbReference>
<evidence type="ECO:0000256" key="1">
    <source>
        <dbReference type="ARBA" id="ARBA00022630"/>
    </source>
</evidence>
<evidence type="ECO:0000256" key="2">
    <source>
        <dbReference type="ARBA" id="ARBA00022827"/>
    </source>
</evidence>
<dbReference type="AlphaFoldDB" id="A0A6J4JYD1"/>
<dbReference type="EC" id="1.17.1.4" evidence="5"/>
<keyword evidence="2" id="KW-0274">FAD</keyword>
<feature type="non-terminal residue" evidence="5">
    <location>
        <position position="1"/>
    </location>
</feature>